<sequence>MKVMQNRHTLPRAAAFYPLQEGPEIRIILFSAKAFVYSPLVSGIQAKTMGNNLTEAGRMAAEIKAKKRAEALRANLKRRKESENARENKGEENAKPENSK</sequence>
<name>A0A2W5BVV7_9BACT</name>
<evidence type="ECO:0000256" key="1">
    <source>
        <dbReference type="SAM" id="MobiDB-lite"/>
    </source>
</evidence>
<proteinExistence type="predicted"/>
<comment type="caution">
    <text evidence="2">The sequence shown here is derived from an EMBL/GenBank/DDBJ whole genome shotgun (WGS) entry which is preliminary data.</text>
</comment>
<protein>
    <submittedName>
        <fullName evidence="2">Uncharacterized protein</fullName>
    </submittedName>
</protein>
<evidence type="ECO:0000313" key="3">
    <source>
        <dbReference type="Proteomes" id="UP000249557"/>
    </source>
</evidence>
<evidence type="ECO:0000313" key="2">
    <source>
        <dbReference type="EMBL" id="PZO85768.1"/>
    </source>
</evidence>
<accession>A0A2W5BVV7</accession>
<feature type="region of interest" description="Disordered" evidence="1">
    <location>
        <begin position="75"/>
        <end position="100"/>
    </location>
</feature>
<dbReference type="AlphaFoldDB" id="A0A2W5BVV7"/>
<gene>
    <name evidence="2" type="ORF">DI626_07135</name>
</gene>
<reference evidence="2 3" key="1">
    <citation type="submission" date="2017-08" db="EMBL/GenBank/DDBJ databases">
        <title>Infants hospitalized years apart are colonized by the same room-sourced microbial strains.</title>
        <authorList>
            <person name="Brooks B."/>
            <person name="Olm M.R."/>
            <person name="Firek B.A."/>
            <person name="Baker R."/>
            <person name="Thomas B.C."/>
            <person name="Morowitz M.J."/>
            <person name="Banfield J.F."/>
        </authorList>
    </citation>
    <scope>NUCLEOTIDE SEQUENCE [LARGE SCALE GENOMIC DNA]</scope>
    <source>
        <strain evidence="2">S2_018_000_R2_104</strain>
    </source>
</reference>
<dbReference type="EMBL" id="QFNK01000136">
    <property type="protein sequence ID" value="PZO85768.1"/>
    <property type="molecule type" value="Genomic_DNA"/>
</dbReference>
<dbReference type="Proteomes" id="UP000249557">
    <property type="component" value="Unassembled WGS sequence"/>
</dbReference>
<feature type="compositionally biased region" description="Basic and acidic residues" evidence="1">
    <location>
        <begin position="80"/>
        <end position="100"/>
    </location>
</feature>
<organism evidence="2 3">
    <name type="scientific">Micavibrio aeruginosavorus</name>
    <dbReference type="NCBI Taxonomy" id="349221"/>
    <lineage>
        <taxon>Bacteria</taxon>
        <taxon>Pseudomonadati</taxon>
        <taxon>Bdellovibrionota</taxon>
        <taxon>Bdellovibrionia</taxon>
        <taxon>Bdellovibrionales</taxon>
        <taxon>Pseudobdellovibrionaceae</taxon>
        <taxon>Micavibrio</taxon>
    </lineage>
</organism>